<evidence type="ECO:0000313" key="13">
    <source>
        <dbReference type="Proteomes" id="UP000557749"/>
    </source>
</evidence>
<keyword evidence="5 9" id="KW-0285">Flavoprotein</keyword>
<dbReference type="PRINTS" id="PR00411">
    <property type="entry name" value="PNDRDTASEI"/>
</dbReference>
<dbReference type="GO" id="GO:0016731">
    <property type="term" value="F:oxidoreductase activity, acting on iron-sulfur proteins as donors, NAD or NADP as acceptor"/>
    <property type="evidence" value="ECO:0007669"/>
    <property type="project" value="UniProtKB-UniRule"/>
</dbReference>
<evidence type="ECO:0000256" key="7">
    <source>
        <dbReference type="ARBA" id="ARBA00023002"/>
    </source>
</evidence>
<dbReference type="InterPro" id="IPR023961">
    <property type="entry name" value="NO_rdtase_NorW"/>
</dbReference>
<dbReference type="PANTHER" id="PTHR43429:SF3">
    <property type="entry name" value="NITRITE REDUCTASE [NAD(P)H]"/>
    <property type="match status" value="1"/>
</dbReference>
<evidence type="ECO:0000256" key="2">
    <source>
        <dbReference type="ARBA" id="ARBA00004496"/>
    </source>
</evidence>
<evidence type="ECO:0000256" key="9">
    <source>
        <dbReference type="HAMAP-Rule" id="MF_01313"/>
    </source>
</evidence>
<dbReference type="InterPro" id="IPR050260">
    <property type="entry name" value="FAD-bd_OxRdtase"/>
</dbReference>
<dbReference type="InterPro" id="IPR041364">
    <property type="entry name" value="Rbx-bd"/>
</dbReference>
<dbReference type="InterPro" id="IPR023753">
    <property type="entry name" value="FAD/NAD-binding_dom"/>
</dbReference>
<comment type="catalytic activity">
    <reaction evidence="9">
        <text>2 reduced [nitric oxide reductase rubredoxin domain] + NAD(+) + H(+) = 2 oxidized [nitric oxide reductase rubredoxin domain] + NADH</text>
        <dbReference type="Rhea" id="RHEA:42960"/>
        <dbReference type="Rhea" id="RHEA-COMP:10304"/>
        <dbReference type="Rhea" id="RHEA-COMP:10305"/>
        <dbReference type="ChEBI" id="CHEBI:15378"/>
        <dbReference type="ChEBI" id="CHEBI:29033"/>
        <dbReference type="ChEBI" id="CHEBI:29034"/>
        <dbReference type="ChEBI" id="CHEBI:57540"/>
        <dbReference type="ChEBI" id="CHEBI:57945"/>
    </reaction>
</comment>
<dbReference type="PRINTS" id="PR00368">
    <property type="entry name" value="FADPNR"/>
</dbReference>
<evidence type="ECO:0000259" key="10">
    <source>
        <dbReference type="Pfam" id="PF07992"/>
    </source>
</evidence>
<gene>
    <name evidence="9 12" type="primary">norW</name>
    <name evidence="9" type="synonym">flrR</name>
    <name evidence="12" type="ORF">H2Y57_21150</name>
</gene>
<dbReference type="SUPFAM" id="SSF51905">
    <property type="entry name" value="FAD/NAD(P)-binding domain"/>
    <property type="match status" value="1"/>
</dbReference>
<evidence type="ECO:0000256" key="3">
    <source>
        <dbReference type="ARBA" id="ARBA00006442"/>
    </source>
</evidence>
<dbReference type="PANTHER" id="PTHR43429">
    <property type="entry name" value="PYRIDINE NUCLEOTIDE-DISULFIDE OXIDOREDUCTASE DOMAIN-CONTAINING"/>
    <property type="match status" value="1"/>
</dbReference>
<dbReference type="HAMAP" id="MF_01313">
    <property type="entry name" value="NorW"/>
    <property type="match status" value="1"/>
</dbReference>
<dbReference type="Proteomes" id="UP000557749">
    <property type="component" value="Unassembled WGS sequence"/>
</dbReference>
<evidence type="ECO:0000259" key="11">
    <source>
        <dbReference type="Pfam" id="PF18113"/>
    </source>
</evidence>
<evidence type="ECO:0000256" key="5">
    <source>
        <dbReference type="ARBA" id="ARBA00022630"/>
    </source>
</evidence>
<feature type="domain" description="FAD/NAD(P)-binding" evidence="10">
    <location>
        <begin position="2"/>
        <end position="274"/>
    </location>
</feature>
<evidence type="ECO:0000256" key="4">
    <source>
        <dbReference type="ARBA" id="ARBA00022490"/>
    </source>
</evidence>
<keyword evidence="7 9" id="KW-0560">Oxidoreductase</keyword>
<comment type="function">
    <text evidence="9">One of at least two accessory proteins for anaerobic nitric oxide (NO) reductase. Reduces the rubredoxin moiety of NO reductase.</text>
</comment>
<dbReference type="Pfam" id="PF07992">
    <property type="entry name" value="Pyr_redox_2"/>
    <property type="match status" value="1"/>
</dbReference>
<dbReference type="EMBL" id="JACERJ010000019">
    <property type="protein sequence ID" value="MBA5206187.1"/>
    <property type="molecule type" value="Genomic_DNA"/>
</dbReference>
<dbReference type="Gene3D" id="3.50.50.60">
    <property type="entry name" value="FAD/NAD(P)-binding domain"/>
    <property type="match status" value="2"/>
</dbReference>
<sequence length="382" mass="41629">MKDIVIIGAGFAARQLIRQLRKLNTHCPIRLITADSGDEYNKPDLSHVMSLQQHADDLTKMQATTFAEENRIALLANTRVTAIDRHTQQVVCGTERYDYHKLVFATGASAMVPPIRGCEHMLTLNSQQEYRTHESRLWQAERILVLGAGLIGTELAMDLGRAGKQVTLVDCASSILPALMPPEVSARLQFTLTQQGVSLHLNTTLQQLEKTETGVRATFTDGRTVDVDDVLSAIGLQPNTQLAKAAGLAVQKGIQTNTQLQTSDPQIYALGDCAEIGGKLLPFLQPIQLSAMTLAKNLLGASEALALPPMLVKIKTPLFPLQMAGGTTSGDLHWQQEWNEQGMVAKALDSQQVLRAFVVGGERMKEAFPLLRQLSTVTSTTA</sequence>
<dbReference type="Gene3D" id="3.30.390.120">
    <property type="match status" value="1"/>
</dbReference>
<protein>
    <recommendedName>
        <fullName evidence="9">Nitric oxide reductase FlRd-NAD(+) reductase</fullName>
        <ecNumber evidence="9">1.18.1.-</ecNumber>
    </recommendedName>
    <alternativeName>
        <fullName evidence="9">Flavorubredoxin reductase</fullName>
        <shortName evidence="9">FlRd-reductase</shortName>
        <shortName evidence="9">FlavoRb reductase</shortName>
    </alternativeName>
</protein>
<accession>A0AAW3T0U4</accession>
<proteinExistence type="inferred from homology"/>
<dbReference type="AlphaFoldDB" id="A0AAW3T0U4"/>
<organism evidence="12 13">
    <name type="scientific">Pectobacterium aroidearum</name>
    <dbReference type="NCBI Taxonomy" id="1201031"/>
    <lineage>
        <taxon>Bacteria</taxon>
        <taxon>Pseudomonadati</taxon>
        <taxon>Pseudomonadota</taxon>
        <taxon>Gammaproteobacteria</taxon>
        <taxon>Enterobacterales</taxon>
        <taxon>Pectobacteriaceae</taxon>
        <taxon>Pectobacterium</taxon>
    </lineage>
</organism>
<comment type="cofactor">
    <cofactor evidence="1 9">
        <name>FAD</name>
        <dbReference type="ChEBI" id="CHEBI:57692"/>
    </cofactor>
</comment>
<keyword evidence="8 9" id="KW-0520">NAD</keyword>
<evidence type="ECO:0000313" key="12">
    <source>
        <dbReference type="EMBL" id="MBA5206187.1"/>
    </source>
</evidence>
<evidence type="ECO:0000256" key="8">
    <source>
        <dbReference type="ARBA" id="ARBA00023027"/>
    </source>
</evidence>
<dbReference type="NCBIfam" id="NF003437">
    <property type="entry name" value="PRK04965.1"/>
    <property type="match status" value="1"/>
</dbReference>
<dbReference type="EC" id="1.18.1.-" evidence="9"/>
<comment type="caution">
    <text evidence="12">The sequence shown here is derived from an EMBL/GenBank/DDBJ whole genome shotgun (WGS) entry which is preliminary data.</text>
</comment>
<dbReference type="InterPro" id="IPR036188">
    <property type="entry name" value="FAD/NAD-bd_sf"/>
</dbReference>
<reference evidence="12 13" key="1">
    <citation type="submission" date="2020-07" db="EMBL/GenBank/DDBJ databases">
        <title>Characterization of Pectobacterium aroidearum strains causing soft rot on Amorphophallus konjac.</title>
        <authorList>
            <person name="Xie H."/>
        </authorList>
    </citation>
    <scope>NUCLEOTIDE SEQUENCE [LARGE SCALE GENOMIC DNA]</scope>
    <source>
        <strain evidence="12 13">MY7</strain>
    </source>
</reference>
<keyword evidence="4 9" id="KW-0963">Cytoplasm</keyword>
<dbReference type="Pfam" id="PF18113">
    <property type="entry name" value="Rbx_binding"/>
    <property type="match status" value="1"/>
</dbReference>
<comment type="similarity">
    <text evidence="3 9">Belongs to the FAD-dependent oxidoreductase family.</text>
</comment>
<evidence type="ECO:0000256" key="1">
    <source>
        <dbReference type="ARBA" id="ARBA00001974"/>
    </source>
</evidence>
<feature type="domain" description="Rubredoxin binding" evidence="11">
    <location>
        <begin position="304"/>
        <end position="374"/>
    </location>
</feature>
<dbReference type="RefSeq" id="WP_181846166.1">
    <property type="nucleotide sequence ID" value="NZ_JACERJ010000019.1"/>
</dbReference>
<name>A0AAW3T0U4_9GAMM</name>
<dbReference type="GO" id="GO:0005737">
    <property type="term" value="C:cytoplasm"/>
    <property type="evidence" value="ECO:0007669"/>
    <property type="project" value="UniProtKB-SubCell"/>
</dbReference>
<evidence type="ECO:0000256" key="6">
    <source>
        <dbReference type="ARBA" id="ARBA00022827"/>
    </source>
</evidence>
<comment type="pathway">
    <text evidence="9">Nitrogen metabolism; nitric oxide reduction.</text>
</comment>
<keyword evidence="6 9" id="KW-0274">FAD</keyword>
<comment type="subcellular location">
    <subcellularLocation>
        <location evidence="2 9">Cytoplasm</location>
    </subcellularLocation>
</comment>